<accession>A0ACC2E615</accession>
<keyword evidence="2" id="KW-1185">Reference proteome</keyword>
<dbReference type="EMBL" id="CM055094">
    <property type="protein sequence ID" value="KAJ7561934.1"/>
    <property type="molecule type" value="Genomic_DNA"/>
</dbReference>
<proteinExistence type="predicted"/>
<name>A0ACC2E615_DIPCM</name>
<reference evidence="2" key="1">
    <citation type="journal article" date="2024" name="Proc. Natl. Acad. Sci. U.S.A.">
        <title>Extraordinary preservation of gene collinearity over three hundred million years revealed in homosporous lycophytes.</title>
        <authorList>
            <person name="Li C."/>
            <person name="Wickell D."/>
            <person name="Kuo L.Y."/>
            <person name="Chen X."/>
            <person name="Nie B."/>
            <person name="Liao X."/>
            <person name="Peng D."/>
            <person name="Ji J."/>
            <person name="Jenkins J."/>
            <person name="Williams M."/>
            <person name="Shu S."/>
            <person name="Plott C."/>
            <person name="Barry K."/>
            <person name="Rajasekar S."/>
            <person name="Grimwood J."/>
            <person name="Han X."/>
            <person name="Sun S."/>
            <person name="Hou Z."/>
            <person name="He W."/>
            <person name="Dai G."/>
            <person name="Sun C."/>
            <person name="Schmutz J."/>
            <person name="Leebens-Mack J.H."/>
            <person name="Li F.W."/>
            <person name="Wang L."/>
        </authorList>
    </citation>
    <scope>NUCLEOTIDE SEQUENCE [LARGE SCALE GENOMIC DNA]</scope>
    <source>
        <strain evidence="2">cv. PW_Plant_1</strain>
    </source>
</reference>
<protein>
    <submittedName>
        <fullName evidence="1">Uncharacterized protein</fullName>
    </submittedName>
</protein>
<dbReference type="Proteomes" id="UP001162992">
    <property type="component" value="Chromosome 3"/>
</dbReference>
<comment type="caution">
    <text evidence="1">The sequence shown here is derived from an EMBL/GenBank/DDBJ whole genome shotgun (WGS) entry which is preliminary data.</text>
</comment>
<evidence type="ECO:0000313" key="1">
    <source>
        <dbReference type="EMBL" id="KAJ7561934.1"/>
    </source>
</evidence>
<sequence>MLQEVCAKQPMATTAVDVKELPNAYIFVADVPGMRNTDVKVQIENDSILKISGELKRENDSTSDIKYVRVERSAGKFMRKFNLPANARIDSVSAACQDGLLTIMVPKIPPPEPYKPKTYDIQIGSCTFNT</sequence>
<evidence type="ECO:0000313" key="2">
    <source>
        <dbReference type="Proteomes" id="UP001162992"/>
    </source>
</evidence>
<gene>
    <name evidence="1" type="ORF">O6H91_03G048100</name>
</gene>
<organism evidence="1 2">
    <name type="scientific">Diphasiastrum complanatum</name>
    <name type="common">Issler's clubmoss</name>
    <name type="synonym">Lycopodium complanatum</name>
    <dbReference type="NCBI Taxonomy" id="34168"/>
    <lineage>
        <taxon>Eukaryota</taxon>
        <taxon>Viridiplantae</taxon>
        <taxon>Streptophyta</taxon>
        <taxon>Embryophyta</taxon>
        <taxon>Tracheophyta</taxon>
        <taxon>Lycopodiopsida</taxon>
        <taxon>Lycopodiales</taxon>
        <taxon>Lycopodiaceae</taxon>
        <taxon>Lycopodioideae</taxon>
        <taxon>Diphasiastrum</taxon>
    </lineage>
</organism>